<evidence type="ECO:0000313" key="2">
    <source>
        <dbReference type="EMBL" id="OHT09908.1"/>
    </source>
</evidence>
<keyword evidence="2" id="KW-0808">Transferase</keyword>
<dbReference type="EMBL" id="MLAK01000627">
    <property type="protein sequence ID" value="OHT09908.1"/>
    <property type="molecule type" value="Genomic_DNA"/>
</dbReference>
<feature type="transmembrane region" description="Helical" evidence="1">
    <location>
        <begin position="6"/>
        <end position="27"/>
    </location>
</feature>
<keyword evidence="1" id="KW-0472">Membrane</keyword>
<dbReference type="GeneID" id="94826618"/>
<dbReference type="OrthoDB" id="377083at2759"/>
<dbReference type="GO" id="GO:0004143">
    <property type="term" value="F:ATP-dependent diacylglycerol kinase activity"/>
    <property type="evidence" value="ECO:0007669"/>
    <property type="project" value="InterPro"/>
</dbReference>
<feature type="transmembrane region" description="Helical" evidence="1">
    <location>
        <begin position="184"/>
        <end position="205"/>
    </location>
</feature>
<reference evidence="2" key="1">
    <citation type="submission" date="2016-10" db="EMBL/GenBank/DDBJ databases">
        <authorList>
            <person name="Benchimol M."/>
            <person name="Almeida L.G."/>
            <person name="Vasconcelos A.T."/>
            <person name="Perreira-Neves A."/>
            <person name="Rosa I.A."/>
            <person name="Tasca T."/>
            <person name="Bogo M.R."/>
            <person name="de Souza W."/>
        </authorList>
    </citation>
    <scope>NUCLEOTIDE SEQUENCE [LARGE SCALE GENOMIC DNA]</scope>
    <source>
        <strain evidence="2">K</strain>
    </source>
</reference>
<sequence>MPGRIATGFIYSFSFLGIVILTARILTKFDRIPPEIIRKFIHISVSNWWFISSNYFYELWAALTGPILFIILNSIATFFDLARYLGMNDRTRNYGLIYFPISLVILIIMEHSGFITKYMNGMAILVMGYGDGFAAIIGKKYGVSKIHGKKTYLGSLTMLITSFIVLSLFSYFYDLGLTNSSSGILTMVITSIVATVNEIFTPFGLDNLSVPIGTAITLRYLTQNSDSFYN</sequence>
<feature type="transmembrane region" description="Helical" evidence="1">
    <location>
        <begin position="63"/>
        <end position="82"/>
    </location>
</feature>
<accession>A0A1J4KJB2</accession>
<keyword evidence="1" id="KW-1133">Transmembrane helix</keyword>
<dbReference type="PANTHER" id="PTHR31303">
    <property type="entry name" value="CTP-DEPENDENT DIACYLGLYCEROL KINASE 1"/>
    <property type="match status" value="1"/>
</dbReference>
<dbReference type="AlphaFoldDB" id="A0A1J4KJB2"/>
<comment type="caution">
    <text evidence="2">The sequence shown here is derived from an EMBL/GenBank/DDBJ whole genome shotgun (WGS) entry which is preliminary data.</text>
</comment>
<dbReference type="VEuPathDB" id="TrichDB:TRFO_04462"/>
<organism evidence="2 3">
    <name type="scientific">Tritrichomonas foetus</name>
    <dbReference type="NCBI Taxonomy" id="1144522"/>
    <lineage>
        <taxon>Eukaryota</taxon>
        <taxon>Metamonada</taxon>
        <taxon>Parabasalia</taxon>
        <taxon>Tritrichomonadida</taxon>
        <taxon>Tritrichomonadidae</taxon>
        <taxon>Tritrichomonas</taxon>
    </lineage>
</organism>
<evidence type="ECO:0000256" key="1">
    <source>
        <dbReference type="SAM" id="Phobius"/>
    </source>
</evidence>
<feature type="transmembrane region" description="Helical" evidence="1">
    <location>
        <begin position="121"/>
        <end position="139"/>
    </location>
</feature>
<keyword evidence="3" id="KW-1185">Reference proteome</keyword>
<protein>
    <submittedName>
        <fullName evidence="2">Dolichol kinase</fullName>
    </submittedName>
</protein>
<dbReference type="RefSeq" id="XP_068363044.1">
    <property type="nucleotide sequence ID" value="XM_068491914.1"/>
</dbReference>
<dbReference type="Proteomes" id="UP000179807">
    <property type="component" value="Unassembled WGS sequence"/>
</dbReference>
<keyword evidence="1" id="KW-0812">Transmembrane</keyword>
<keyword evidence="2" id="KW-0418">Kinase</keyword>
<gene>
    <name evidence="2" type="ORF">TRFO_04462</name>
</gene>
<dbReference type="PANTHER" id="PTHR31303:SF1">
    <property type="entry name" value="CTP-DEPENDENT DIACYLGLYCEROL KINASE 1"/>
    <property type="match status" value="1"/>
</dbReference>
<evidence type="ECO:0000313" key="3">
    <source>
        <dbReference type="Proteomes" id="UP000179807"/>
    </source>
</evidence>
<feature type="transmembrane region" description="Helical" evidence="1">
    <location>
        <begin position="94"/>
        <end position="115"/>
    </location>
</feature>
<dbReference type="InterPro" id="IPR037997">
    <property type="entry name" value="Dgk1-like"/>
</dbReference>
<proteinExistence type="predicted"/>
<feature type="transmembrane region" description="Helical" evidence="1">
    <location>
        <begin position="151"/>
        <end position="172"/>
    </location>
</feature>
<name>A0A1J4KJB2_9EUKA</name>